<proteinExistence type="predicted"/>
<sequence length="206" mass="21100">MTGLAGSGATSLLHPELVAAARALTGSADDGCLVRWGGQVAHGLRFTGGHAAPSPSLAASQPASAAEAPSTPPSAADHRTTGLEQIAGPDAGWLSEATGRLLLLAPATIGRSLGHGDQACRFQFCGPTAEGSTWVSVALGGWVGAVPEADTDRLAAHFARRHPTTDLFDLGDRWALLQVEVVEGFVRTERAGAHLDGDDARALLAR</sequence>
<keyword evidence="3" id="KW-1185">Reference proteome</keyword>
<dbReference type="RefSeq" id="WP_013425465.1">
    <property type="nucleotide sequence ID" value="NC_014666.1"/>
</dbReference>
<protein>
    <recommendedName>
        <fullName evidence="4">Pyridoxamine 5'-phosphate oxidase-related FMN-binding protein</fullName>
    </recommendedName>
</protein>
<feature type="region of interest" description="Disordered" evidence="1">
    <location>
        <begin position="52"/>
        <end position="79"/>
    </location>
</feature>
<dbReference type="AlphaFoldDB" id="E3JD63"/>
<evidence type="ECO:0008006" key="4">
    <source>
        <dbReference type="Google" id="ProtNLM"/>
    </source>
</evidence>
<evidence type="ECO:0000313" key="2">
    <source>
        <dbReference type="EMBL" id="ADP82347.1"/>
    </source>
</evidence>
<feature type="compositionally biased region" description="Low complexity" evidence="1">
    <location>
        <begin position="52"/>
        <end position="75"/>
    </location>
</feature>
<dbReference type="InParanoid" id="E3JD63"/>
<evidence type="ECO:0000256" key="1">
    <source>
        <dbReference type="SAM" id="MobiDB-lite"/>
    </source>
</evidence>
<evidence type="ECO:0000313" key="3">
    <source>
        <dbReference type="Proteomes" id="UP000002484"/>
    </source>
</evidence>
<organism evidence="2 3">
    <name type="scientific">Pseudofrankia inefficax (strain DSM 45817 / CECT 9037 / DDB 130130 / EuI1c)</name>
    <name type="common">Frankia inefficax</name>
    <dbReference type="NCBI Taxonomy" id="298654"/>
    <lineage>
        <taxon>Bacteria</taxon>
        <taxon>Bacillati</taxon>
        <taxon>Actinomycetota</taxon>
        <taxon>Actinomycetes</taxon>
        <taxon>Frankiales</taxon>
        <taxon>Frankiaceae</taxon>
        <taxon>Pseudofrankia</taxon>
    </lineage>
</organism>
<dbReference type="Proteomes" id="UP000002484">
    <property type="component" value="Chromosome"/>
</dbReference>
<accession>E3JD63</accession>
<dbReference type="EMBL" id="CP002299">
    <property type="protein sequence ID" value="ADP82347.1"/>
    <property type="molecule type" value="Genomic_DNA"/>
</dbReference>
<dbReference type="KEGG" id="fri:FraEuI1c_4348"/>
<dbReference type="STRING" id="298654.FraEuI1c_4348"/>
<reference evidence="2 3" key="1">
    <citation type="submission" date="2010-10" db="EMBL/GenBank/DDBJ databases">
        <title>Complete sequence of Frankia sp. EuI1c.</title>
        <authorList>
            <consortium name="US DOE Joint Genome Institute"/>
            <person name="Lucas S."/>
            <person name="Copeland A."/>
            <person name="Lapidus A."/>
            <person name="Cheng J.-F."/>
            <person name="Bruce D."/>
            <person name="Goodwin L."/>
            <person name="Pitluck S."/>
            <person name="Chertkov O."/>
            <person name="Detter J.C."/>
            <person name="Han C."/>
            <person name="Tapia R."/>
            <person name="Land M."/>
            <person name="Hauser L."/>
            <person name="Jeffries C."/>
            <person name="Kyrpides N."/>
            <person name="Ivanova N."/>
            <person name="Mikhailova N."/>
            <person name="Beauchemin N."/>
            <person name="Sen A."/>
            <person name="Sur S.A."/>
            <person name="Gtari M."/>
            <person name="Wall L."/>
            <person name="Tisa L."/>
            <person name="Woyke T."/>
        </authorList>
    </citation>
    <scope>NUCLEOTIDE SEQUENCE [LARGE SCALE GENOMIC DNA]</scope>
    <source>
        <strain evidence="3">DSM 45817 / CECT 9037 / EuI1c</strain>
    </source>
</reference>
<name>E3JD63_PSEI1</name>
<dbReference type="HOGENOM" id="CLU_1243818_0_0_11"/>
<gene>
    <name evidence="2" type="ordered locus">FraEuI1c_4348</name>
</gene>